<evidence type="ECO:0000313" key="2">
    <source>
        <dbReference type="Proteomes" id="UP000699462"/>
    </source>
</evidence>
<gene>
    <name evidence="1" type="ORF">P879_10440</name>
</gene>
<reference evidence="1 2" key="1">
    <citation type="submission" date="2019-07" db="EMBL/GenBank/DDBJ databases">
        <title>Annotation for the trematode Paragonimus westermani.</title>
        <authorList>
            <person name="Choi Y.-J."/>
        </authorList>
    </citation>
    <scope>NUCLEOTIDE SEQUENCE [LARGE SCALE GENOMIC DNA]</scope>
    <source>
        <strain evidence="1">180907_Pwestermani</strain>
    </source>
</reference>
<dbReference type="AlphaFoldDB" id="A0A8T0D592"/>
<evidence type="ECO:0000313" key="1">
    <source>
        <dbReference type="EMBL" id="KAF8562742.1"/>
    </source>
</evidence>
<keyword evidence="2" id="KW-1185">Reference proteome</keyword>
<comment type="caution">
    <text evidence="1">The sequence shown here is derived from an EMBL/GenBank/DDBJ whole genome shotgun (WGS) entry which is preliminary data.</text>
</comment>
<protein>
    <submittedName>
        <fullName evidence="1">Uncharacterized protein</fullName>
    </submittedName>
</protein>
<organism evidence="1 2">
    <name type="scientific">Paragonimus westermani</name>
    <dbReference type="NCBI Taxonomy" id="34504"/>
    <lineage>
        <taxon>Eukaryota</taxon>
        <taxon>Metazoa</taxon>
        <taxon>Spiralia</taxon>
        <taxon>Lophotrochozoa</taxon>
        <taxon>Platyhelminthes</taxon>
        <taxon>Trematoda</taxon>
        <taxon>Digenea</taxon>
        <taxon>Plagiorchiida</taxon>
        <taxon>Troglotremata</taxon>
        <taxon>Troglotrematidae</taxon>
        <taxon>Paragonimus</taxon>
    </lineage>
</organism>
<name>A0A8T0D592_9TREM</name>
<accession>A0A8T0D592</accession>
<dbReference type="EMBL" id="JTDF01017470">
    <property type="protein sequence ID" value="KAF8562742.1"/>
    <property type="molecule type" value="Genomic_DNA"/>
</dbReference>
<proteinExistence type="predicted"/>
<dbReference type="Proteomes" id="UP000699462">
    <property type="component" value="Unassembled WGS sequence"/>
</dbReference>
<sequence>MRQPVFTENGDASLTSSDKEGYQHFKHLPFRVCTHQLYVQPLGYFLCDLDSILYCSSLSSVNGFHV</sequence>